<organism evidence="2 3">
    <name type="scientific">Photobacterium alginatilyticum</name>
    <dbReference type="NCBI Taxonomy" id="1775171"/>
    <lineage>
        <taxon>Bacteria</taxon>
        <taxon>Pseudomonadati</taxon>
        <taxon>Pseudomonadota</taxon>
        <taxon>Gammaproteobacteria</taxon>
        <taxon>Vibrionales</taxon>
        <taxon>Vibrionaceae</taxon>
        <taxon>Photobacterium</taxon>
    </lineage>
</organism>
<keyword evidence="1" id="KW-1133">Transmembrane helix</keyword>
<dbReference type="Proteomes" id="UP000738517">
    <property type="component" value="Unassembled WGS sequence"/>
</dbReference>
<evidence type="ECO:0008006" key="4">
    <source>
        <dbReference type="Google" id="ProtNLM"/>
    </source>
</evidence>
<feature type="transmembrane region" description="Helical" evidence="1">
    <location>
        <begin position="414"/>
        <end position="433"/>
    </location>
</feature>
<keyword evidence="1" id="KW-0472">Membrane</keyword>
<evidence type="ECO:0000313" key="2">
    <source>
        <dbReference type="EMBL" id="NBI54790.1"/>
    </source>
</evidence>
<accession>A0ABW9YN40</accession>
<reference evidence="2 3" key="1">
    <citation type="journal article" date="2017" name="Int. J. Syst. Evol. Microbiol.">
        <title>Photobacterium alginatilyticum sp. nov., a marine bacterium isolated from bottom seawater.</title>
        <authorList>
            <person name="Wang X."/>
            <person name="Wang Y."/>
            <person name="Yang X."/>
            <person name="Sun H."/>
            <person name="Li B."/>
            <person name="Zhang X.H."/>
        </authorList>
    </citation>
    <scope>NUCLEOTIDE SEQUENCE [LARGE SCALE GENOMIC DNA]</scope>
    <source>
        <strain evidence="2 3">P03D4</strain>
    </source>
</reference>
<evidence type="ECO:0000256" key="1">
    <source>
        <dbReference type="SAM" id="Phobius"/>
    </source>
</evidence>
<gene>
    <name evidence="2" type="ORF">EIZ48_19930</name>
</gene>
<feature type="transmembrane region" description="Helical" evidence="1">
    <location>
        <begin position="389"/>
        <end position="407"/>
    </location>
</feature>
<sequence length="572" mass="64802">MLRKIILYLILLFPWFVYGDALIRSQAMKASTIAEFYIEEKGVRVELEIGSNALPAFRNLLPDPVYQYLGFGQRSFSKRLSHFFSEDLVLFDNQKPLTASLVAITPAKRVIRDEITGEPLPIPEDDLEDVVKATLHYRFESQPKELVFQAPHKYGLADIGFVAYHKGIAVNDFRYLSSGYILSLDWQDPWYSTFNTRNLRRQYFAPMSGFIYVEPLEVRKEIIVRPKDLQRWLDLGLEGKSTIPIAMQGDLKLKVADFLSRHQPVTINGKAVTGQLDSVNFLERTLTSSRVIDPPQELDLDGAILGAIFVYPQAELPGEVVMNWDLWDDRIKLVPASAVDEAGPLPTYLQPEWQKLVWTNYLKNPTIPALKVITPPPAAWQQWLHDARWLLYLICLLMLLIMIKSARQPQGRRAVMLVALFVAVAAGVTSSLGKASLPSEQRGEEIIDGLLHNIYRAFDYREEGAIYDTLSSSVTGDLLTDIYLETRRGLELVNQGGARAKVKAVEVQSVVLSEAAQGEGFQADVSWIVKGSVGHWGHVHQRNNRYQAKLMIEPIAEQWKLTSMTVLHEERL</sequence>
<protein>
    <recommendedName>
        <fullName evidence="4">DUF4440 domain-containing protein</fullName>
    </recommendedName>
</protein>
<keyword evidence="1" id="KW-0812">Transmembrane</keyword>
<keyword evidence="3" id="KW-1185">Reference proteome</keyword>
<dbReference type="EMBL" id="RSEJ01000023">
    <property type="protein sequence ID" value="NBI54790.1"/>
    <property type="molecule type" value="Genomic_DNA"/>
</dbReference>
<evidence type="ECO:0000313" key="3">
    <source>
        <dbReference type="Proteomes" id="UP000738517"/>
    </source>
</evidence>
<proteinExistence type="predicted"/>
<dbReference type="RefSeq" id="WP_160655279.1">
    <property type="nucleotide sequence ID" value="NZ_RSEJ01000023.1"/>
</dbReference>
<comment type="caution">
    <text evidence="2">The sequence shown here is derived from an EMBL/GenBank/DDBJ whole genome shotgun (WGS) entry which is preliminary data.</text>
</comment>
<name>A0ABW9YN40_9GAMM</name>